<protein>
    <submittedName>
        <fullName evidence="1">Uncharacterized protein</fullName>
    </submittedName>
</protein>
<dbReference type="OrthoDB" id="5420873at2"/>
<dbReference type="Proteomes" id="UP000427906">
    <property type="component" value="Chromosome"/>
</dbReference>
<dbReference type="KEGG" id="dalk:DSCA_40930"/>
<gene>
    <name evidence="1" type="ORF">DSCA_40930</name>
</gene>
<proteinExistence type="predicted"/>
<dbReference type="EMBL" id="AP021874">
    <property type="protein sequence ID" value="BBO70163.1"/>
    <property type="molecule type" value="Genomic_DNA"/>
</dbReference>
<sequence>MFALIYDTHELNKPFKQVLSIHKSRETAERALEKRMARLGKKKVWECDTRIVWLKENAKPGYGVTENAFSTWRPGETIPYGELHPDCD</sequence>
<dbReference type="RefSeq" id="WP_155318132.1">
    <property type="nucleotide sequence ID" value="NZ_AP021874.1"/>
</dbReference>
<accession>A0A5K7YP47</accession>
<keyword evidence="2" id="KW-1185">Reference proteome</keyword>
<evidence type="ECO:0000313" key="2">
    <source>
        <dbReference type="Proteomes" id="UP000427906"/>
    </source>
</evidence>
<dbReference type="AlphaFoldDB" id="A0A5K7YP47"/>
<organism evidence="1 2">
    <name type="scientific">Desulfosarcina alkanivorans</name>
    <dbReference type="NCBI Taxonomy" id="571177"/>
    <lineage>
        <taxon>Bacteria</taxon>
        <taxon>Pseudomonadati</taxon>
        <taxon>Thermodesulfobacteriota</taxon>
        <taxon>Desulfobacteria</taxon>
        <taxon>Desulfobacterales</taxon>
        <taxon>Desulfosarcinaceae</taxon>
        <taxon>Desulfosarcina</taxon>
    </lineage>
</organism>
<reference evidence="1 2" key="1">
    <citation type="submission" date="2019-11" db="EMBL/GenBank/DDBJ databases">
        <title>Comparative genomics of hydrocarbon-degrading Desulfosarcina strains.</title>
        <authorList>
            <person name="Watanabe M."/>
            <person name="Kojima H."/>
            <person name="Fukui M."/>
        </authorList>
    </citation>
    <scope>NUCLEOTIDE SEQUENCE [LARGE SCALE GENOMIC DNA]</scope>
    <source>
        <strain evidence="1 2">PL12</strain>
    </source>
</reference>
<name>A0A5K7YP47_9BACT</name>
<evidence type="ECO:0000313" key="1">
    <source>
        <dbReference type="EMBL" id="BBO70163.1"/>
    </source>
</evidence>